<organism evidence="2 3">
    <name type="scientific">Apiospora arundinis</name>
    <dbReference type="NCBI Taxonomy" id="335852"/>
    <lineage>
        <taxon>Eukaryota</taxon>
        <taxon>Fungi</taxon>
        <taxon>Dikarya</taxon>
        <taxon>Ascomycota</taxon>
        <taxon>Pezizomycotina</taxon>
        <taxon>Sordariomycetes</taxon>
        <taxon>Xylariomycetidae</taxon>
        <taxon>Amphisphaeriales</taxon>
        <taxon>Apiosporaceae</taxon>
        <taxon>Apiospora</taxon>
    </lineage>
</organism>
<dbReference type="PANTHER" id="PTHR33365:SF14">
    <property type="entry name" value="TAT PATHWAY SIGNAL SEQUENCE"/>
    <property type="match status" value="1"/>
</dbReference>
<dbReference type="Pfam" id="PF11807">
    <property type="entry name" value="UstYa"/>
    <property type="match status" value="1"/>
</dbReference>
<evidence type="ECO:0000256" key="1">
    <source>
        <dbReference type="ARBA" id="ARBA00035112"/>
    </source>
</evidence>
<protein>
    <recommendedName>
        <fullName evidence="4">Tat pathway signal sequence</fullName>
    </recommendedName>
</protein>
<dbReference type="Proteomes" id="UP001390339">
    <property type="component" value="Unassembled WGS sequence"/>
</dbReference>
<name>A0ABR2JHI4_9PEZI</name>
<gene>
    <name evidence="2" type="ORF">PGQ11_001778</name>
</gene>
<proteinExistence type="inferred from homology"/>
<evidence type="ECO:0000313" key="3">
    <source>
        <dbReference type="Proteomes" id="UP001390339"/>
    </source>
</evidence>
<accession>A0ABR2JHI4</accession>
<comment type="similarity">
    <text evidence="1">Belongs to the ustYa family.</text>
</comment>
<reference evidence="2 3" key="1">
    <citation type="journal article" date="2024" name="IMA Fungus">
        <title>Apiospora arundinis, a panoply of carbohydrate-active enzymes and secondary metabolites.</title>
        <authorList>
            <person name="Sorensen T."/>
            <person name="Petersen C."/>
            <person name="Muurmann A.T."/>
            <person name="Christiansen J.V."/>
            <person name="Brundto M.L."/>
            <person name="Overgaard C.K."/>
            <person name="Boysen A.T."/>
            <person name="Wollenberg R.D."/>
            <person name="Larsen T.O."/>
            <person name="Sorensen J.L."/>
            <person name="Nielsen K.L."/>
            <person name="Sondergaard T.E."/>
        </authorList>
    </citation>
    <scope>NUCLEOTIDE SEQUENCE [LARGE SCALE GENOMIC DNA]</scope>
    <source>
        <strain evidence="2 3">AAU 773</strain>
    </source>
</reference>
<comment type="caution">
    <text evidence="2">The sequence shown here is derived from an EMBL/GenBank/DDBJ whole genome shotgun (WGS) entry which is preliminary data.</text>
</comment>
<sequence length="239" mass="26894">MSCARDASGISTTLHYSLKDPGILSSNKSDKKLDGNLFDIPHPSPYRNYLCPNATVESAWQSLEATRTFPITRDAVVKLGKDPATAVQYPSSYGPPYAGRYVAQLDLFHQLHCLNLLRHAAWSEHTHDGRTAKKSYSALHWVHIGHCVEVLRENLGCNANLDVITLNWKQTQDLPWQEDHALPVETSRNFTRPIVDGGDGEGAFREVPTSDEYFRIYGIDRKVDLHHGEAHEHSYTEDS</sequence>
<dbReference type="PANTHER" id="PTHR33365">
    <property type="entry name" value="YALI0B05434P"/>
    <property type="match status" value="1"/>
</dbReference>
<evidence type="ECO:0000313" key="2">
    <source>
        <dbReference type="EMBL" id="KAK8876832.1"/>
    </source>
</evidence>
<dbReference type="EMBL" id="JAPCWZ010000002">
    <property type="protein sequence ID" value="KAK8876832.1"/>
    <property type="molecule type" value="Genomic_DNA"/>
</dbReference>
<keyword evidence="3" id="KW-1185">Reference proteome</keyword>
<dbReference type="InterPro" id="IPR021765">
    <property type="entry name" value="UstYa-like"/>
</dbReference>
<evidence type="ECO:0008006" key="4">
    <source>
        <dbReference type="Google" id="ProtNLM"/>
    </source>
</evidence>